<accession>A0A2M3ZT71</accession>
<organism evidence="2">
    <name type="scientific">Anopheles braziliensis</name>
    <dbReference type="NCBI Taxonomy" id="58242"/>
    <lineage>
        <taxon>Eukaryota</taxon>
        <taxon>Metazoa</taxon>
        <taxon>Ecdysozoa</taxon>
        <taxon>Arthropoda</taxon>
        <taxon>Hexapoda</taxon>
        <taxon>Insecta</taxon>
        <taxon>Pterygota</taxon>
        <taxon>Neoptera</taxon>
        <taxon>Endopterygota</taxon>
        <taxon>Diptera</taxon>
        <taxon>Nematocera</taxon>
        <taxon>Culicoidea</taxon>
        <taxon>Culicidae</taxon>
        <taxon>Anophelinae</taxon>
        <taxon>Anopheles</taxon>
    </lineage>
</organism>
<protein>
    <submittedName>
        <fullName evidence="2">Putative secreted peptide</fullName>
    </submittedName>
</protein>
<keyword evidence="1" id="KW-0732">Signal</keyword>
<dbReference type="AlphaFoldDB" id="A0A2M3ZT71"/>
<evidence type="ECO:0000256" key="1">
    <source>
        <dbReference type="SAM" id="SignalP"/>
    </source>
</evidence>
<name>A0A2M3ZT71_9DIPT</name>
<evidence type="ECO:0000313" key="2">
    <source>
        <dbReference type="EMBL" id="MBW31693.1"/>
    </source>
</evidence>
<proteinExistence type="predicted"/>
<sequence>MSPVFALIAASTLLSVATIIRSTEVVSKAPWTIFPTYCCRQSNFPIWSSYKPLQVETSANSQTHALQQPINPWRFILNRHKAAYPPPAVPFNRGT</sequence>
<feature type="signal peptide" evidence="1">
    <location>
        <begin position="1"/>
        <end position="22"/>
    </location>
</feature>
<reference evidence="2" key="1">
    <citation type="submission" date="2018-01" db="EMBL/GenBank/DDBJ databases">
        <title>An insight into the sialome of Amazonian anophelines.</title>
        <authorList>
            <person name="Ribeiro J.M."/>
            <person name="Scarpassa V."/>
            <person name="Calvo E."/>
        </authorList>
    </citation>
    <scope>NUCLEOTIDE SEQUENCE</scope>
    <source>
        <tissue evidence="2">Salivary glands</tissue>
    </source>
</reference>
<feature type="chain" id="PRO_5014941146" evidence="1">
    <location>
        <begin position="23"/>
        <end position="95"/>
    </location>
</feature>
<dbReference type="EMBL" id="GGFM01010942">
    <property type="protein sequence ID" value="MBW31693.1"/>
    <property type="molecule type" value="Transcribed_RNA"/>
</dbReference>